<dbReference type="RefSeq" id="WP_343871793.1">
    <property type="nucleotide sequence ID" value="NZ_BAAAIX010000002.1"/>
</dbReference>
<dbReference type="InterPro" id="IPR006311">
    <property type="entry name" value="TAT_signal"/>
</dbReference>
<reference evidence="4" key="1">
    <citation type="journal article" date="2019" name="Int. J. Syst. Evol. Microbiol.">
        <title>The Global Catalogue of Microorganisms (GCM) 10K type strain sequencing project: providing services to taxonomists for standard genome sequencing and annotation.</title>
        <authorList>
            <consortium name="The Broad Institute Genomics Platform"/>
            <consortium name="The Broad Institute Genome Sequencing Center for Infectious Disease"/>
            <person name="Wu L."/>
            <person name="Ma J."/>
        </authorList>
    </citation>
    <scope>NUCLEOTIDE SEQUENCE [LARGE SCALE GENOMIC DNA]</scope>
    <source>
        <strain evidence="4">CAIM 431</strain>
    </source>
</reference>
<gene>
    <name evidence="3" type="ORF">ACFSCS_00720</name>
</gene>
<dbReference type="PROSITE" id="PS51257">
    <property type="entry name" value="PROKAR_LIPOPROTEIN"/>
    <property type="match status" value="1"/>
</dbReference>
<sequence>MTTSRFSQVSRRAFLGGASMAALTGLAACATTDSTSSATSGASSQASSPASTGPTTTPSAAATTSASTGQGGTLPATAQATVSFTYTASGGGMVKNPYYAVWVEDATGAFVKTLMLCHLSGQDRWLNELSAWYAKSGGTDTTTEGTKPAGSYDCTWDCTDADGNRVPAGRYNFCIEANREHGTESLVASLQTLGGTALDVDLGSNGELTTTHLRFTA</sequence>
<evidence type="ECO:0000313" key="3">
    <source>
        <dbReference type="EMBL" id="MFD1888711.1"/>
    </source>
</evidence>
<dbReference type="Pfam" id="PF10029">
    <property type="entry name" value="DUF2271"/>
    <property type="match status" value="1"/>
</dbReference>
<organism evidence="3 4">
    <name type="scientific">Luteococcus peritonei</name>
    <dbReference type="NCBI Taxonomy" id="88874"/>
    <lineage>
        <taxon>Bacteria</taxon>
        <taxon>Bacillati</taxon>
        <taxon>Actinomycetota</taxon>
        <taxon>Actinomycetes</taxon>
        <taxon>Propionibacteriales</taxon>
        <taxon>Propionibacteriaceae</taxon>
        <taxon>Luteococcus</taxon>
    </lineage>
</organism>
<comment type="caution">
    <text evidence="3">The sequence shown here is derived from an EMBL/GenBank/DDBJ whole genome shotgun (WGS) entry which is preliminary data.</text>
</comment>
<accession>A0ABW4RQX7</accession>
<name>A0ABW4RQX7_9ACTN</name>
<evidence type="ECO:0000256" key="1">
    <source>
        <dbReference type="SAM" id="MobiDB-lite"/>
    </source>
</evidence>
<dbReference type="InterPro" id="IPR014469">
    <property type="entry name" value="DUF2271"/>
</dbReference>
<dbReference type="Gene3D" id="2.60.40.4070">
    <property type="match status" value="1"/>
</dbReference>
<feature type="signal peptide" evidence="2">
    <location>
        <begin position="1"/>
        <end position="30"/>
    </location>
</feature>
<dbReference type="PROSITE" id="PS51318">
    <property type="entry name" value="TAT"/>
    <property type="match status" value="1"/>
</dbReference>
<keyword evidence="4" id="KW-1185">Reference proteome</keyword>
<keyword evidence="2" id="KW-0732">Signal</keyword>
<proteinExistence type="predicted"/>
<dbReference type="Proteomes" id="UP001597326">
    <property type="component" value="Unassembled WGS sequence"/>
</dbReference>
<evidence type="ECO:0000313" key="4">
    <source>
        <dbReference type="Proteomes" id="UP001597326"/>
    </source>
</evidence>
<dbReference type="EMBL" id="JBHUFZ010000002">
    <property type="protein sequence ID" value="MFD1888711.1"/>
    <property type="molecule type" value="Genomic_DNA"/>
</dbReference>
<evidence type="ECO:0000256" key="2">
    <source>
        <dbReference type="SAM" id="SignalP"/>
    </source>
</evidence>
<feature type="chain" id="PRO_5045261522" evidence="2">
    <location>
        <begin position="31"/>
        <end position="217"/>
    </location>
</feature>
<feature type="compositionally biased region" description="Low complexity" evidence="1">
    <location>
        <begin position="38"/>
        <end position="68"/>
    </location>
</feature>
<protein>
    <submittedName>
        <fullName evidence="3">DUF2271 domain-containing protein</fullName>
    </submittedName>
</protein>
<feature type="region of interest" description="Disordered" evidence="1">
    <location>
        <begin position="38"/>
        <end position="74"/>
    </location>
</feature>